<feature type="region of interest" description="Disordered" evidence="11">
    <location>
        <begin position="523"/>
        <end position="775"/>
    </location>
</feature>
<feature type="region of interest" description="Disordered" evidence="11">
    <location>
        <begin position="864"/>
        <end position="1087"/>
    </location>
</feature>
<dbReference type="SMART" id="SM00508">
    <property type="entry name" value="PostSET"/>
    <property type="match status" value="1"/>
</dbReference>
<evidence type="ECO:0000256" key="4">
    <source>
        <dbReference type="ARBA" id="ARBA00022679"/>
    </source>
</evidence>
<dbReference type="Pfam" id="PF00856">
    <property type="entry name" value="SET"/>
    <property type="match status" value="1"/>
</dbReference>
<feature type="compositionally biased region" description="Basic and acidic residues" evidence="11">
    <location>
        <begin position="265"/>
        <end position="296"/>
    </location>
</feature>
<dbReference type="PROSITE" id="PS50868">
    <property type="entry name" value="POST_SET"/>
    <property type="match status" value="1"/>
</dbReference>
<reference evidence="14" key="1">
    <citation type="journal article" date="2013" name="Genetics">
        <title>The draft genome and transcriptome of Panagrellus redivivus are shaped by the harsh demands of a free-living lifestyle.</title>
        <authorList>
            <person name="Srinivasan J."/>
            <person name="Dillman A.R."/>
            <person name="Macchietto M.G."/>
            <person name="Heikkinen L."/>
            <person name="Lakso M."/>
            <person name="Fracchia K.M."/>
            <person name="Antoshechkin I."/>
            <person name="Mortazavi A."/>
            <person name="Wong G."/>
            <person name="Sternberg P.W."/>
        </authorList>
    </citation>
    <scope>NUCLEOTIDE SEQUENCE [LARGE SCALE GENOMIC DNA]</scope>
    <source>
        <strain evidence="14">MT8872</strain>
    </source>
</reference>
<comment type="catalytic activity">
    <reaction evidence="10">
        <text>N(6),N(6)-dimethyl-L-lysyl(4)-[histone H3] + S-adenosyl-L-methionine = N(6),N(6),N(6)-trimethyl-L-lysyl(4)-[histone H3] + S-adenosyl-L-homocysteine + H(+)</text>
        <dbReference type="Rhea" id="RHEA:60272"/>
        <dbReference type="Rhea" id="RHEA-COMP:15537"/>
        <dbReference type="Rhea" id="RHEA-COMP:15540"/>
        <dbReference type="ChEBI" id="CHEBI:15378"/>
        <dbReference type="ChEBI" id="CHEBI:57856"/>
        <dbReference type="ChEBI" id="CHEBI:59789"/>
        <dbReference type="ChEBI" id="CHEBI:61961"/>
        <dbReference type="ChEBI" id="CHEBI:61976"/>
    </reaction>
</comment>
<dbReference type="InterPro" id="IPR001214">
    <property type="entry name" value="SET_dom"/>
</dbReference>
<protein>
    <recommendedName>
        <fullName evidence="2">[histone H3]-lysine(4) N-trimethyltransferase</fullName>
        <ecNumber evidence="2">2.1.1.354</ecNumber>
    </recommendedName>
</protein>
<evidence type="ECO:0000256" key="11">
    <source>
        <dbReference type="SAM" id="MobiDB-lite"/>
    </source>
</evidence>
<keyword evidence="3" id="KW-0489">Methyltransferase</keyword>
<dbReference type="EC" id="2.1.1.354" evidence="2"/>
<feature type="region of interest" description="Disordered" evidence="11">
    <location>
        <begin position="388"/>
        <end position="415"/>
    </location>
</feature>
<evidence type="ECO:0000256" key="9">
    <source>
        <dbReference type="ARBA" id="ARBA00047583"/>
    </source>
</evidence>
<feature type="compositionally biased region" description="Polar residues" evidence="11">
    <location>
        <begin position="748"/>
        <end position="759"/>
    </location>
</feature>
<dbReference type="InterPro" id="IPR044570">
    <property type="entry name" value="Set1-like"/>
</dbReference>
<accession>A0A7E4W9C1</accession>
<dbReference type="WBParaSite" id="Pan_g8913.t1">
    <property type="protein sequence ID" value="Pan_g8913.t1"/>
    <property type="gene ID" value="Pan_g8913"/>
</dbReference>
<keyword evidence="4" id="KW-0808">Transferase</keyword>
<feature type="domain" description="Post-SET" evidence="13">
    <location>
        <begin position="1441"/>
        <end position="1457"/>
    </location>
</feature>
<dbReference type="GO" id="GO:0140999">
    <property type="term" value="F:histone H3K4 trimethyltransferase activity"/>
    <property type="evidence" value="ECO:0007669"/>
    <property type="project" value="UniProtKB-EC"/>
</dbReference>
<dbReference type="InterPro" id="IPR003616">
    <property type="entry name" value="Post-SET_dom"/>
</dbReference>
<feature type="compositionally biased region" description="Low complexity" evidence="11">
    <location>
        <begin position="995"/>
        <end position="1016"/>
    </location>
</feature>
<feature type="compositionally biased region" description="Basic residues" evidence="11">
    <location>
        <begin position="942"/>
        <end position="952"/>
    </location>
</feature>
<dbReference type="Proteomes" id="UP000492821">
    <property type="component" value="Unassembled WGS sequence"/>
</dbReference>
<dbReference type="Gene3D" id="2.170.270.10">
    <property type="entry name" value="SET domain"/>
    <property type="match status" value="1"/>
</dbReference>
<name>A0A7E4W9C1_PANRE</name>
<proteinExistence type="predicted"/>
<dbReference type="SUPFAM" id="SSF82199">
    <property type="entry name" value="SET domain"/>
    <property type="match status" value="1"/>
</dbReference>
<feature type="compositionally biased region" description="Pro residues" evidence="11">
    <location>
        <begin position="721"/>
        <end position="734"/>
    </location>
</feature>
<feature type="compositionally biased region" description="Basic and acidic residues" evidence="11">
    <location>
        <begin position="642"/>
        <end position="698"/>
    </location>
</feature>
<evidence type="ECO:0000256" key="8">
    <source>
        <dbReference type="ARBA" id="ARBA00047571"/>
    </source>
</evidence>
<feature type="compositionally biased region" description="Basic and acidic residues" evidence="11">
    <location>
        <begin position="871"/>
        <end position="941"/>
    </location>
</feature>
<feature type="region of interest" description="Disordered" evidence="11">
    <location>
        <begin position="821"/>
        <end position="844"/>
    </location>
</feature>
<keyword evidence="6" id="KW-0156">Chromatin regulator</keyword>
<comment type="subcellular location">
    <subcellularLocation>
        <location evidence="1">Nucleus</location>
    </subcellularLocation>
</comment>
<evidence type="ECO:0000256" key="6">
    <source>
        <dbReference type="ARBA" id="ARBA00022853"/>
    </source>
</evidence>
<dbReference type="PROSITE" id="PS50280">
    <property type="entry name" value="SET"/>
    <property type="match status" value="1"/>
</dbReference>
<feature type="region of interest" description="Disordered" evidence="11">
    <location>
        <begin position="1"/>
        <end position="35"/>
    </location>
</feature>
<feature type="compositionally biased region" description="Basic and acidic residues" evidence="11">
    <location>
        <begin position="1"/>
        <end position="27"/>
    </location>
</feature>
<comment type="catalytic activity">
    <reaction evidence="8">
        <text>L-lysyl(4)-[histone H3] + 3 S-adenosyl-L-methionine = N(6),N(6),N(6)-trimethyl-L-lysyl(4)-[histone H3] + 3 S-adenosyl-L-homocysteine + 3 H(+)</text>
        <dbReference type="Rhea" id="RHEA:60260"/>
        <dbReference type="Rhea" id="RHEA-COMP:15537"/>
        <dbReference type="Rhea" id="RHEA-COMP:15547"/>
        <dbReference type="ChEBI" id="CHEBI:15378"/>
        <dbReference type="ChEBI" id="CHEBI:29969"/>
        <dbReference type="ChEBI" id="CHEBI:57856"/>
        <dbReference type="ChEBI" id="CHEBI:59789"/>
        <dbReference type="ChEBI" id="CHEBI:61961"/>
        <dbReference type="EC" id="2.1.1.354"/>
    </reaction>
</comment>
<comment type="catalytic activity">
    <reaction evidence="9">
        <text>N(6)-methyl-L-lysyl(4)-[histone H3] + S-adenosyl-L-methionine = N(6),N(6)-dimethyl-L-lysyl(4)-[histone H3] + S-adenosyl-L-homocysteine + H(+)</text>
        <dbReference type="Rhea" id="RHEA:60268"/>
        <dbReference type="Rhea" id="RHEA-COMP:15540"/>
        <dbReference type="Rhea" id="RHEA-COMP:15543"/>
        <dbReference type="ChEBI" id="CHEBI:15378"/>
        <dbReference type="ChEBI" id="CHEBI:57856"/>
        <dbReference type="ChEBI" id="CHEBI:59789"/>
        <dbReference type="ChEBI" id="CHEBI:61929"/>
        <dbReference type="ChEBI" id="CHEBI:61976"/>
    </reaction>
</comment>
<reference evidence="15" key="2">
    <citation type="submission" date="2020-10" db="UniProtKB">
        <authorList>
            <consortium name="WormBaseParasite"/>
        </authorList>
    </citation>
    <scope>IDENTIFICATION</scope>
</reference>
<dbReference type="PANTHER" id="PTHR45814:SF2">
    <property type="entry name" value="HISTONE-LYSINE N-METHYLTRANSFERASE SETD1"/>
    <property type="match status" value="1"/>
</dbReference>
<feature type="compositionally biased region" description="Basic and acidic residues" evidence="11">
    <location>
        <begin position="306"/>
        <end position="324"/>
    </location>
</feature>
<feature type="compositionally biased region" description="Basic residues" evidence="11">
    <location>
        <begin position="325"/>
        <end position="360"/>
    </location>
</feature>
<feature type="compositionally biased region" description="Basic and acidic residues" evidence="11">
    <location>
        <begin position="571"/>
        <end position="632"/>
    </location>
</feature>
<dbReference type="SMART" id="SM00317">
    <property type="entry name" value="SET"/>
    <property type="match status" value="1"/>
</dbReference>
<feature type="domain" description="SET" evidence="12">
    <location>
        <begin position="1321"/>
        <end position="1435"/>
    </location>
</feature>
<evidence type="ECO:0000256" key="5">
    <source>
        <dbReference type="ARBA" id="ARBA00022691"/>
    </source>
</evidence>
<dbReference type="PANTHER" id="PTHR45814">
    <property type="entry name" value="HISTONE-LYSINE N-METHYLTRANSFERASE SETD1"/>
    <property type="match status" value="1"/>
</dbReference>
<evidence type="ECO:0000256" key="1">
    <source>
        <dbReference type="ARBA" id="ARBA00004123"/>
    </source>
</evidence>
<organism evidence="14 15">
    <name type="scientific">Panagrellus redivivus</name>
    <name type="common">Microworm</name>
    <dbReference type="NCBI Taxonomy" id="6233"/>
    <lineage>
        <taxon>Eukaryota</taxon>
        <taxon>Metazoa</taxon>
        <taxon>Ecdysozoa</taxon>
        <taxon>Nematoda</taxon>
        <taxon>Chromadorea</taxon>
        <taxon>Rhabditida</taxon>
        <taxon>Tylenchina</taxon>
        <taxon>Panagrolaimomorpha</taxon>
        <taxon>Panagrolaimoidea</taxon>
        <taxon>Panagrolaimidae</taxon>
        <taxon>Panagrellus</taxon>
    </lineage>
</organism>
<evidence type="ECO:0000256" key="3">
    <source>
        <dbReference type="ARBA" id="ARBA00022603"/>
    </source>
</evidence>
<evidence type="ECO:0000256" key="7">
    <source>
        <dbReference type="ARBA" id="ARBA00023242"/>
    </source>
</evidence>
<keyword evidence="5" id="KW-0949">S-adenosyl-L-methionine</keyword>
<evidence type="ECO:0000313" key="15">
    <source>
        <dbReference type="WBParaSite" id="Pan_g8913.t1"/>
    </source>
</evidence>
<dbReference type="InterPro" id="IPR046341">
    <property type="entry name" value="SET_dom_sf"/>
</dbReference>
<dbReference type="GO" id="GO:0032259">
    <property type="term" value="P:methylation"/>
    <property type="evidence" value="ECO:0007669"/>
    <property type="project" value="UniProtKB-KW"/>
</dbReference>
<evidence type="ECO:0000313" key="14">
    <source>
        <dbReference type="Proteomes" id="UP000492821"/>
    </source>
</evidence>
<evidence type="ECO:0000256" key="2">
    <source>
        <dbReference type="ARBA" id="ARBA00012182"/>
    </source>
</evidence>
<keyword evidence="14" id="KW-1185">Reference proteome</keyword>
<dbReference type="GO" id="GO:0048188">
    <property type="term" value="C:Set1C/COMPASS complex"/>
    <property type="evidence" value="ECO:0007669"/>
    <property type="project" value="TreeGrafter"/>
</dbReference>
<evidence type="ECO:0000259" key="13">
    <source>
        <dbReference type="PROSITE" id="PS50868"/>
    </source>
</evidence>
<feature type="region of interest" description="Disordered" evidence="11">
    <location>
        <begin position="243"/>
        <end position="374"/>
    </location>
</feature>
<sequence>MADGNRHPSERRADAAGDEGVPLRDNRSALQRILDAEPPEGNWKIVGSNKISKKKGAYRVNGDCDKLPNFNVTEDPSDPRKMNLQPDCHRLVPLWVKDQREIKDIKVVSMLALKEGVTADKLYKAVNDVFRRKMQDEGLTIYRTYPPVNMAYIQFKTEADRITFVKKYNYSDVCAPTGFHPDDTYALKISYAFYKETQYFLAPPICVINVAETLMDLHGQLPYHESFPLPVMYYEFVKQQEAHKHYKRPQTPPSPPPTSSEMSIEEDRRHEQDRHRYERRSRSPNERRSRSHNDHRSRSRNHRRRDSPERDRRRHRSSSDDSSRSRRRYHRPSSRSRRYSPRHHRDRRDRHSRSPIRRPSRHEDPPVQDNPDHQLPIGERLKRIVARQDTSSHDHLKPVFSSIPPDLSKPAPKPIPLRDIWNNGFSNYEPTPVTRQPKEAPEHIAPFDPKAVYYYSVLSSAMDALTERIRKSAENSFKAAIYNKARSASLAAFEKERQELIKNPPPEPTPKPKAVKTVIPLTTKKLSEIGPIPKISDAPRRLSELGRIPKKKVLSPPRTPSVMPSSSRRATSAEREDSVMTTPRREKEHSSKKDKHGKEGTSKKDRHESSSKKDRHDKDSVSKKDRHHKGDTPRSVQPEEEVISKKDKRDKDDASKKDKHDKESSSKKDKHGKDKKDKRDKESSKKDKLEKESSKNDKPDEESASTKDKLKDKKKKKPKTIPSPTPTPDAPPVPASASVSKDNLVSDAESTGPTKIVSSDSEDNEDSGRDVAMKNIRIKLDKLRRKILKKETHLKTEKNKAFRKALHKKIEALQAETEKEKKALQNLERPRRIKPLSSDSSEEEDLLVAVDRLAAEEAAQIAAAEREFEEAERRRRESEDRRRKDAEEAARKQKEERRRKKREEEERKRKLLELREKKREEARKKAEADALAKKKREEAAKNKKKRTPKKKSKESSESSSSDSSDDEASVKKEGASDSENMPVPEPPRRRKSTYRSRSASASSSTSISSDTSFALSYGGGGIGGTDYSSDSDYEPFRRPTKSESTTGGRKRGATEGCSSGPSAKKAKVEEEDEPKPSTSAPKPKPDVPEIWDYNFEDTFYHYNLGIDDLKPYVRPTGSMLKPKFWKRREPPDDEVLPRDFFVIPDPIPKPGTGARIRYTKRTPLEEYLTTMQICKEPLDEEEIMYMEMATARTKALGELPFKFAIEWRNPAYEPDPEQFPEPIEKNHILEHYVDPSLTLLAPIREGAIRCTGLVRYSRLEKVAIRRLIVKPRLTITDDDRQMVKNIQEEYRTENTLLRKLKTAGLGDCSFLTSNALTSRPTCVTFAPSRIHDWGLYTLEDIKPKSMIIEYIGEVCRSTVVDFREQRYIENGIGSSYLFRINDDWVIDATRMGNCARFINHSCTPNSYARVVKNKHIAIYSKRFIEAGEEITYDYKFPLEDKKIPCFCNAHNCRGSLN</sequence>
<keyword evidence="7" id="KW-0539">Nucleus</keyword>
<evidence type="ECO:0000259" key="12">
    <source>
        <dbReference type="PROSITE" id="PS50280"/>
    </source>
</evidence>
<evidence type="ECO:0000256" key="10">
    <source>
        <dbReference type="ARBA" id="ARBA00049129"/>
    </source>
</evidence>